<dbReference type="AlphaFoldDB" id="A0A1F6MEP4"/>
<evidence type="ECO:0000256" key="1">
    <source>
        <dbReference type="ARBA" id="ARBA00004370"/>
    </source>
</evidence>
<keyword evidence="7" id="KW-0139">CF(1)</keyword>
<dbReference type="STRING" id="1798683.A3C90_03615"/>
<dbReference type="Proteomes" id="UP000177457">
    <property type="component" value="Unassembled WGS sequence"/>
</dbReference>
<keyword evidence="2 7" id="KW-0813">Transport</keyword>
<dbReference type="NCBIfam" id="TIGR01145">
    <property type="entry name" value="ATP_synt_delta"/>
    <property type="match status" value="1"/>
</dbReference>
<dbReference type="GO" id="GO:0045259">
    <property type="term" value="C:proton-transporting ATP synthase complex"/>
    <property type="evidence" value="ECO:0007669"/>
    <property type="project" value="UniProtKB-KW"/>
</dbReference>
<evidence type="ECO:0000256" key="5">
    <source>
        <dbReference type="ARBA" id="ARBA00023136"/>
    </source>
</evidence>
<dbReference type="PANTHER" id="PTHR11910">
    <property type="entry name" value="ATP SYNTHASE DELTA CHAIN"/>
    <property type="match status" value="1"/>
</dbReference>
<name>A0A1F6MEP4_9BACT</name>
<evidence type="ECO:0000313" key="8">
    <source>
        <dbReference type="EMBL" id="OGH70099.1"/>
    </source>
</evidence>
<keyword evidence="5 7" id="KW-0472">Membrane</keyword>
<organism evidence="8 9">
    <name type="scientific">Candidatus Magasanikbacteria bacterium RIFCSPHIGHO2_02_FULL_51_14</name>
    <dbReference type="NCBI Taxonomy" id="1798683"/>
    <lineage>
        <taxon>Bacteria</taxon>
        <taxon>Candidatus Magasanikiibacteriota</taxon>
    </lineage>
</organism>
<sequence>MDHDMKKNTSKQYAIALYETTKELSGRDLEQAIQNFVTLLVHDRKLRQADAIIREFEAYAKKQDGVVGIEITSARKLDKATLNLITKAFGEKVEAVESVDEGLIGGMRVKMEDRILDGSIRTHLMRLKQQLA</sequence>
<keyword evidence="3 7" id="KW-0375">Hydrogen ion transport</keyword>
<evidence type="ECO:0000256" key="6">
    <source>
        <dbReference type="ARBA" id="ARBA00023310"/>
    </source>
</evidence>
<dbReference type="HAMAP" id="MF_01416">
    <property type="entry name" value="ATP_synth_delta_bact"/>
    <property type="match status" value="1"/>
</dbReference>
<comment type="similarity">
    <text evidence="7">Belongs to the ATPase delta chain family.</text>
</comment>
<comment type="subcellular location">
    <subcellularLocation>
        <location evidence="7">Cell membrane</location>
        <topology evidence="7">Peripheral membrane protein</topology>
    </subcellularLocation>
    <subcellularLocation>
        <location evidence="1">Membrane</location>
    </subcellularLocation>
</comment>
<dbReference type="EMBL" id="MFQE01000055">
    <property type="protein sequence ID" value="OGH70099.1"/>
    <property type="molecule type" value="Genomic_DNA"/>
</dbReference>
<gene>
    <name evidence="7" type="primary">atpH</name>
    <name evidence="8" type="ORF">A3C90_03615</name>
</gene>
<dbReference type="InterPro" id="IPR000711">
    <property type="entry name" value="ATPase_OSCP/dsu"/>
</dbReference>
<comment type="function">
    <text evidence="7">This protein is part of the stalk that links CF(0) to CF(1). It either transmits conformational changes from CF(0) to CF(1) or is implicated in proton conduction.</text>
</comment>
<evidence type="ECO:0000256" key="4">
    <source>
        <dbReference type="ARBA" id="ARBA00023065"/>
    </source>
</evidence>
<evidence type="ECO:0000256" key="3">
    <source>
        <dbReference type="ARBA" id="ARBA00022781"/>
    </source>
</evidence>
<dbReference type="Pfam" id="PF00213">
    <property type="entry name" value="OSCP"/>
    <property type="match status" value="1"/>
</dbReference>
<dbReference type="GO" id="GO:0005886">
    <property type="term" value="C:plasma membrane"/>
    <property type="evidence" value="ECO:0007669"/>
    <property type="project" value="UniProtKB-SubCell"/>
</dbReference>
<comment type="caution">
    <text evidence="8">The sequence shown here is derived from an EMBL/GenBank/DDBJ whole genome shotgun (WGS) entry which is preliminary data.</text>
</comment>
<keyword evidence="4 7" id="KW-0406">Ion transport</keyword>
<protein>
    <recommendedName>
        <fullName evidence="7">ATP synthase subunit delta</fullName>
    </recommendedName>
    <alternativeName>
        <fullName evidence="7">ATP synthase F(1) sector subunit delta</fullName>
    </alternativeName>
    <alternativeName>
        <fullName evidence="7">F-type ATPase subunit delta</fullName>
        <shortName evidence="7">F-ATPase subunit delta</shortName>
    </alternativeName>
</protein>
<evidence type="ECO:0000256" key="2">
    <source>
        <dbReference type="ARBA" id="ARBA00022448"/>
    </source>
</evidence>
<evidence type="ECO:0000313" key="9">
    <source>
        <dbReference type="Proteomes" id="UP000177457"/>
    </source>
</evidence>
<comment type="function">
    <text evidence="7">F(1)F(0) ATP synthase produces ATP from ADP in the presence of a proton or sodium gradient. F-type ATPases consist of two structural domains, F(1) containing the extramembraneous catalytic core and F(0) containing the membrane proton channel, linked together by a central stalk and a peripheral stalk. During catalysis, ATP synthesis in the catalytic domain of F(1) is coupled via a rotary mechanism of the central stalk subunits to proton translocation.</text>
</comment>
<reference evidence="8 9" key="1">
    <citation type="journal article" date="2016" name="Nat. Commun.">
        <title>Thousands of microbial genomes shed light on interconnected biogeochemical processes in an aquifer system.</title>
        <authorList>
            <person name="Anantharaman K."/>
            <person name="Brown C.T."/>
            <person name="Hug L.A."/>
            <person name="Sharon I."/>
            <person name="Castelle C.J."/>
            <person name="Probst A.J."/>
            <person name="Thomas B.C."/>
            <person name="Singh A."/>
            <person name="Wilkins M.J."/>
            <person name="Karaoz U."/>
            <person name="Brodie E.L."/>
            <person name="Williams K.H."/>
            <person name="Hubbard S.S."/>
            <person name="Banfield J.F."/>
        </authorList>
    </citation>
    <scope>NUCLEOTIDE SEQUENCE [LARGE SCALE GENOMIC DNA]</scope>
</reference>
<dbReference type="GO" id="GO:0046933">
    <property type="term" value="F:proton-transporting ATP synthase activity, rotational mechanism"/>
    <property type="evidence" value="ECO:0007669"/>
    <property type="project" value="UniProtKB-UniRule"/>
</dbReference>
<keyword evidence="7" id="KW-1003">Cell membrane</keyword>
<evidence type="ECO:0000256" key="7">
    <source>
        <dbReference type="HAMAP-Rule" id="MF_01416"/>
    </source>
</evidence>
<keyword evidence="6 7" id="KW-0066">ATP synthesis</keyword>
<proteinExistence type="inferred from homology"/>
<accession>A0A1F6MEP4</accession>